<protein>
    <submittedName>
        <fullName evidence="13">Amiloride-sensitive cation channel 5</fullName>
    </submittedName>
</protein>
<comment type="caution">
    <text evidence="13">The sequence shown here is derived from an EMBL/GenBank/DDBJ whole genome shotgun (WGS) entry which is preliminary data.</text>
</comment>
<reference evidence="13 14" key="1">
    <citation type="submission" date="2021-06" db="EMBL/GenBank/DDBJ databases">
        <title>Caerostris darwini draft genome.</title>
        <authorList>
            <person name="Kono N."/>
            <person name="Arakawa K."/>
        </authorList>
    </citation>
    <scope>NUCLEOTIDE SEQUENCE [LARGE SCALE GENOMIC DNA]</scope>
</reference>
<keyword evidence="10 12" id="KW-0739">Sodium transport</keyword>
<dbReference type="GO" id="GO:0015280">
    <property type="term" value="F:ligand-gated sodium channel activity"/>
    <property type="evidence" value="ECO:0007669"/>
    <property type="project" value="TreeGrafter"/>
</dbReference>
<dbReference type="PANTHER" id="PTHR11690">
    <property type="entry name" value="AMILORIDE-SENSITIVE SODIUM CHANNEL-RELATED"/>
    <property type="match status" value="1"/>
</dbReference>
<gene>
    <name evidence="13" type="primary">X975_06880</name>
    <name evidence="13" type="ORF">CDAR_269711</name>
</gene>
<evidence type="ECO:0000256" key="3">
    <source>
        <dbReference type="ARBA" id="ARBA00022448"/>
    </source>
</evidence>
<keyword evidence="8 12" id="KW-0406">Ion transport</keyword>
<comment type="similarity">
    <text evidence="2 12">Belongs to the amiloride-sensitive sodium channel (TC 1.A.6) family.</text>
</comment>
<keyword evidence="14" id="KW-1185">Reference proteome</keyword>
<dbReference type="GO" id="GO:0005886">
    <property type="term" value="C:plasma membrane"/>
    <property type="evidence" value="ECO:0007669"/>
    <property type="project" value="TreeGrafter"/>
</dbReference>
<keyword evidence="5 12" id="KW-0812">Transmembrane</keyword>
<keyword evidence="3 12" id="KW-0813">Transport</keyword>
<dbReference type="InterPro" id="IPR001873">
    <property type="entry name" value="ENaC"/>
</dbReference>
<organism evidence="13 14">
    <name type="scientific">Caerostris darwini</name>
    <dbReference type="NCBI Taxonomy" id="1538125"/>
    <lineage>
        <taxon>Eukaryota</taxon>
        <taxon>Metazoa</taxon>
        <taxon>Ecdysozoa</taxon>
        <taxon>Arthropoda</taxon>
        <taxon>Chelicerata</taxon>
        <taxon>Arachnida</taxon>
        <taxon>Araneae</taxon>
        <taxon>Araneomorphae</taxon>
        <taxon>Entelegynae</taxon>
        <taxon>Araneoidea</taxon>
        <taxon>Araneidae</taxon>
        <taxon>Caerostris</taxon>
    </lineage>
</organism>
<evidence type="ECO:0000313" key="14">
    <source>
        <dbReference type="Proteomes" id="UP001054837"/>
    </source>
</evidence>
<evidence type="ECO:0000256" key="8">
    <source>
        <dbReference type="ARBA" id="ARBA00023065"/>
    </source>
</evidence>
<dbReference type="PANTHER" id="PTHR11690:SF248">
    <property type="entry name" value="PICKPOCKET 17, ISOFORM A"/>
    <property type="match status" value="1"/>
</dbReference>
<evidence type="ECO:0000256" key="4">
    <source>
        <dbReference type="ARBA" id="ARBA00022461"/>
    </source>
</evidence>
<evidence type="ECO:0000256" key="10">
    <source>
        <dbReference type="ARBA" id="ARBA00023201"/>
    </source>
</evidence>
<evidence type="ECO:0000256" key="12">
    <source>
        <dbReference type="RuleBase" id="RU000679"/>
    </source>
</evidence>
<sequence>MPQYAHSTARYAREVFLDSLITGVPQILLTDSVTRRVLKSIVLACCLVGFVYQTTEFLKIFWKYPTVLDIDVEYPEVIESPAITYCNLNGIKRIGFCQRYPERCSSPKNESNFCRHFPDVCQDDAPLNLQYPKEEALETEEDTTEGYLKEFGHLCNETLVYCQRISNQLNWLIPCSTNNTLHMTVSDGHTGYRNCYTLFSSISSNALRQHTLLVPKRKEALFHFVFDMQSEEYFRPDREVGAIVSIHSPSSLVNPFYDGFVIKPGNLYTVHLKMASIPKPSFP</sequence>
<evidence type="ECO:0000256" key="9">
    <source>
        <dbReference type="ARBA" id="ARBA00023136"/>
    </source>
</evidence>
<keyword evidence="7" id="KW-0915">Sodium</keyword>
<keyword evidence="11 12" id="KW-0407">Ion channel</keyword>
<accession>A0AAV4SGI8</accession>
<dbReference type="Proteomes" id="UP001054837">
    <property type="component" value="Unassembled WGS sequence"/>
</dbReference>
<comment type="subcellular location">
    <subcellularLocation>
        <location evidence="1">Membrane</location>
        <topology evidence="1">Multi-pass membrane protein</topology>
    </subcellularLocation>
</comment>
<dbReference type="Gene3D" id="2.60.470.10">
    <property type="entry name" value="Acid-sensing ion channels like domains"/>
    <property type="match status" value="1"/>
</dbReference>
<dbReference type="EMBL" id="BPLQ01007949">
    <property type="protein sequence ID" value="GIY33533.1"/>
    <property type="molecule type" value="Genomic_DNA"/>
</dbReference>
<keyword evidence="4 12" id="KW-0894">Sodium channel</keyword>
<evidence type="ECO:0000256" key="7">
    <source>
        <dbReference type="ARBA" id="ARBA00023053"/>
    </source>
</evidence>
<proteinExistence type="inferred from homology"/>
<evidence type="ECO:0000256" key="6">
    <source>
        <dbReference type="ARBA" id="ARBA00022989"/>
    </source>
</evidence>
<dbReference type="Pfam" id="PF00858">
    <property type="entry name" value="ASC"/>
    <property type="match status" value="1"/>
</dbReference>
<evidence type="ECO:0000256" key="11">
    <source>
        <dbReference type="ARBA" id="ARBA00023303"/>
    </source>
</evidence>
<evidence type="ECO:0000313" key="13">
    <source>
        <dbReference type="EMBL" id="GIY33533.1"/>
    </source>
</evidence>
<evidence type="ECO:0000256" key="2">
    <source>
        <dbReference type="ARBA" id="ARBA00007193"/>
    </source>
</evidence>
<keyword evidence="9" id="KW-0472">Membrane</keyword>
<evidence type="ECO:0000256" key="5">
    <source>
        <dbReference type="ARBA" id="ARBA00022692"/>
    </source>
</evidence>
<dbReference type="AlphaFoldDB" id="A0AAV4SGI8"/>
<evidence type="ECO:0000256" key="1">
    <source>
        <dbReference type="ARBA" id="ARBA00004141"/>
    </source>
</evidence>
<keyword evidence="6" id="KW-1133">Transmembrane helix</keyword>
<name>A0AAV4SGI8_9ARAC</name>